<reference evidence="2 3" key="1">
    <citation type="journal article" date="2011" name="Cell">
        <title>Insight into structure and assembly of the nuclear pore complex by utilizing the genome of a eukaryotic thermophile.</title>
        <authorList>
            <person name="Amlacher S."/>
            <person name="Sarges P."/>
            <person name="Flemming D."/>
            <person name="van Noort V."/>
            <person name="Kunze R."/>
            <person name="Devos D.P."/>
            <person name="Arumugam M."/>
            <person name="Bork P."/>
            <person name="Hurt E."/>
        </authorList>
    </citation>
    <scope>NUCLEOTIDE SEQUENCE [LARGE SCALE GENOMIC DNA]</scope>
    <source>
        <strain evidence="3">DSM 1495 / CBS 144.50 / IMI 039719</strain>
    </source>
</reference>
<dbReference type="AlphaFoldDB" id="G0SAJ2"/>
<dbReference type="EMBL" id="GL988043">
    <property type="protein sequence ID" value="EGS19764.1"/>
    <property type="molecule type" value="Genomic_DNA"/>
</dbReference>
<name>G0SAJ2_CHATD</name>
<dbReference type="KEGG" id="cthr:CTHT_0042480"/>
<sequence length="307" mass="32381">MSRDNSIVIEVEVADSTEVTWPHALNSPPFDKELFGDGEKAKNTLPDGFPCSFECGAEGEYAIQNQGVTNDSPTDSSGSDEGLVMQTEGREEIKTSVNITSESAATANISVDIDVESPPEVFTKLKSAIVLTPCFIIGSNSDSSSSSSSNDDLALPSLPEQPRSQPVDIPKLALQDIKKETGAMDTPGVAHAAISPDLLFPTDSDEGNDADTELTPSSSSSPPSMLSMPMRETETTNEKPTVNEALAAADPSSSSSISSRGEDTPSTGSSDSIDFEIHSSSDIRLAMELDKEKARAGEVINTLESDD</sequence>
<organism evidence="3">
    <name type="scientific">Chaetomium thermophilum (strain DSM 1495 / CBS 144.50 / IMI 039719)</name>
    <name type="common">Thermochaetoides thermophila</name>
    <dbReference type="NCBI Taxonomy" id="759272"/>
    <lineage>
        <taxon>Eukaryota</taxon>
        <taxon>Fungi</taxon>
        <taxon>Dikarya</taxon>
        <taxon>Ascomycota</taxon>
        <taxon>Pezizomycotina</taxon>
        <taxon>Sordariomycetes</taxon>
        <taxon>Sordariomycetidae</taxon>
        <taxon>Sordariales</taxon>
        <taxon>Chaetomiaceae</taxon>
        <taxon>Thermochaetoides</taxon>
    </lineage>
</organism>
<gene>
    <name evidence="2" type="ORF">CTHT_0042480</name>
</gene>
<feature type="compositionally biased region" description="Polar residues" evidence="1">
    <location>
        <begin position="264"/>
        <end position="274"/>
    </location>
</feature>
<feature type="compositionally biased region" description="Low complexity" evidence="1">
    <location>
        <begin position="140"/>
        <end position="152"/>
    </location>
</feature>
<accession>G0SAJ2</accession>
<protein>
    <submittedName>
        <fullName evidence="2">Uncharacterized protein</fullName>
    </submittedName>
</protein>
<feature type="region of interest" description="Disordered" evidence="1">
    <location>
        <begin position="198"/>
        <end position="275"/>
    </location>
</feature>
<evidence type="ECO:0000313" key="3">
    <source>
        <dbReference type="Proteomes" id="UP000008066"/>
    </source>
</evidence>
<evidence type="ECO:0000313" key="2">
    <source>
        <dbReference type="EMBL" id="EGS19764.1"/>
    </source>
</evidence>
<dbReference type="Proteomes" id="UP000008066">
    <property type="component" value="Unassembled WGS sequence"/>
</dbReference>
<proteinExistence type="predicted"/>
<keyword evidence="3" id="KW-1185">Reference proteome</keyword>
<evidence type="ECO:0000256" key="1">
    <source>
        <dbReference type="SAM" id="MobiDB-lite"/>
    </source>
</evidence>
<dbReference type="HOGENOM" id="CLU_906144_0_0_1"/>
<feature type="compositionally biased region" description="Acidic residues" evidence="1">
    <location>
        <begin position="203"/>
        <end position="212"/>
    </location>
</feature>
<dbReference type="GeneID" id="18258286"/>
<feature type="compositionally biased region" description="Low complexity" evidence="1">
    <location>
        <begin position="216"/>
        <end position="230"/>
    </location>
</feature>
<feature type="region of interest" description="Disordered" evidence="1">
    <location>
        <begin position="140"/>
        <end position="169"/>
    </location>
</feature>
<dbReference type="RefSeq" id="XP_006694649.1">
    <property type="nucleotide sequence ID" value="XM_006694586.1"/>
</dbReference>